<evidence type="ECO:0000259" key="3">
    <source>
        <dbReference type="Pfam" id="PF07715"/>
    </source>
</evidence>
<dbReference type="STRING" id="1285928.SAMN04487894_12120"/>
<feature type="domain" description="TonB-dependent receptor plug" evidence="3">
    <location>
        <begin position="115"/>
        <end position="223"/>
    </location>
</feature>
<dbReference type="NCBIfam" id="TIGR04057">
    <property type="entry name" value="SusC_RagA_signa"/>
    <property type="match status" value="1"/>
</dbReference>
<reference evidence="5" key="1">
    <citation type="submission" date="2016-10" db="EMBL/GenBank/DDBJ databases">
        <authorList>
            <person name="Varghese N."/>
            <person name="Submissions S."/>
        </authorList>
    </citation>
    <scope>NUCLEOTIDE SEQUENCE [LARGE SCALE GENOMIC DNA]</scope>
    <source>
        <strain evidence="5">DSM 25811 / CCM 8410 / LMG 26954 / E90</strain>
    </source>
</reference>
<dbReference type="Proteomes" id="UP000198757">
    <property type="component" value="Unassembled WGS sequence"/>
</dbReference>
<dbReference type="Pfam" id="PF07715">
    <property type="entry name" value="Plug"/>
    <property type="match status" value="1"/>
</dbReference>
<dbReference type="RefSeq" id="WP_090392959.1">
    <property type="nucleotide sequence ID" value="NZ_FMZO01000021.1"/>
</dbReference>
<dbReference type="InterPro" id="IPR023996">
    <property type="entry name" value="TonB-dep_OMP_SusC/RagA"/>
</dbReference>
<dbReference type="Pfam" id="PF13715">
    <property type="entry name" value="CarbopepD_reg_2"/>
    <property type="match status" value="1"/>
</dbReference>
<feature type="chain" id="PRO_5011781043" evidence="2">
    <location>
        <begin position="19"/>
        <end position="1067"/>
    </location>
</feature>
<keyword evidence="1" id="KW-0813">Transport</keyword>
<dbReference type="InterPro" id="IPR037066">
    <property type="entry name" value="Plug_dom_sf"/>
</dbReference>
<dbReference type="InterPro" id="IPR012910">
    <property type="entry name" value="Plug_dom"/>
</dbReference>
<dbReference type="NCBIfam" id="TIGR04056">
    <property type="entry name" value="OMP_RagA_SusC"/>
    <property type="match status" value="1"/>
</dbReference>
<feature type="signal peptide" evidence="2">
    <location>
        <begin position="1"/>
        <end position="18"/>
    </location>
</feature>
<accession>A0A1G7A7W5</accession>
<dbReference type="OrthoDB" id="721000at2"/>
<dbReference type="InterPro" id="IPR023997">
    <property type="entry name" value="TonB-dep_OMP_SusC/RagA_CS"/>
</dbReference>
<dbReference type="GO" id="GO:0009279">
    <property type="term" value="C:cell outer membrane"/>
    <property type="evidence" value="ECO:0007669"/>
    <property type="project" value="UniProtKB-SubCell"/>
</dbReference>
<dbReference type="EMBL" id="FMZO01000021">
    <property type="protein sequence ID" value="SDE10145.1"/>
    <property type="molecule type" value="Genomic_DNA"/>
</dbReference>
<organism evidence="4 5">
    <name type="scientific">Niabella drilacis (strain DSM 25811 / CCM 8410 / CCUG 62505 / LMG 26954 / E90)</name>
    <dbReference type="NCBI Taxonomy" id="1285928"/>
    <lineage>
        <taxon>Bacteria</taxon>
        <taxon>Pseudomonadati</taxon>
        <taxon>Bacteroidota</taxon>
        <taxon>Chitinophagia</taxon>
        <taxon>Chitinophagales</taxon>
        <taxon>Chitinophagaceae</taxon>
        <taxon>Niabella</taxon>
    </lineage>
</organism>
<comment type="subcellular location">
    <subcellularLocation>
        <location evidence="1">Cell outer membrane</location>
        <topology evidence="1">Multi-pass membrane protein</topology>
    </subcellularLocation>
</comment>
<name>A0A1G7A7W5_NIADE</name>
<evidence type="ECO:0000256" key="1">
    <source>
        <dbReference type="PROSITE-ProRule" id="PRU01360"/>
    </source>
</evidence>
<proteinExistence type="inferred from homology"/>
<dbReference type="AlphaFoldDB" id="A0A1G7A7W5"/>
<keyword evidence="1" id="KW-1134">Transmembrane beta strand</keyword>
<comment type="similarity">
    <text evidence="1">Belongs to the TonB-dependent receptor family.</text>
</comment>
<dbReference type="FunFam" id="2.170.130.10:FF:000003">
    <property type="entry name" value="SusC/RagA family TonB-linked outer membrane protein"/>
    <property type="match status" value="1"/>
</dbReference>
<keyword evidence="1" id="KW-0812">Transmembrane</keyword>
<gene>
    <name evidence="4" type="ORF">SAMN04487894_12120</name>
</gene>
<evidence type="ECO:0000313" key="4">
    <source>
        <dbReference type="EMBL" id="SDE10145.1"/>
    </source>
</evidence>
<dbReference type="Gene3D" id="2.60.40.1120">
    <property type="entry name" value="Carboxypeptidase-like, regulatory domain"/>
    <property type="match status" value="1"/>
</dbReference>
<dbReference type="InterPro" id="IPR008969">
    <property type="entry name" value="CarboxyPept-like_regulatory"/>
</dbReference>
<keyword evidence="5" id="KW-1185">Reference proteome</keyword>
<evidence type="ECO:0000256" key="2">
    <source>
        <dbReference type="SAM" id="SignalP"/>
    </source>
</evidence>
<keyword evidence="1" id="KW-0998">Cell outer membrane</keyword>
<dbReference type="SUPFAM" id="SSF56935">
    <property type="entry name" value="Porins"/>
    <property type="match status" value="1"/>
</dbReference>
<keyword evidence="2" id="KW-0732">Signal</keyword>
<dbReference type="Gene3D" id="2.170.130.10">
    <property type="entry name" value="TonB-dependent receptor, plug domain"/>
    <property type="match status" value="1"/>
</dbReference>
<dbReference type="PROSITE" id="PS52016">
    <property type="entry name" value="TONB_DEPENDENT_REC_3"/>
    <property type="match status" value="1"/>
</dbReference>
<evidence type="ECO:0000313" key="5">
    <source>
        <dbReference type="Proteomes" id="UP000198757"/>
    </source>
</evidence>
<keyword evidence="1" id="KW-0472">Membrane</keyword>
<protein>
    <submittedName>
        <fullName evidence="4">TonB-linked outer membrane protein, SusC/RagA family</fullName>
    </submittedName>
</protein>
<dbReference type="InterPro" id="IPR039426">
    <property type="entry name" value="TonB-dep_rcpt-like"/>
</dbReference>
<sequence>MRKFLLLALLMGSTVLFAQNKKIATGIVKDTSRLPLPGVTVQLKNSPIVTITDSSGHFVIESLNPEKDVLQFSFVGYRPVEEKLTLGGEMQILMTQETKTGDEVVVVAFGKQKKTTMVGSVTTINPKELKGPSSNLTSMLAGRLAGIIAFQQSGEPGKDNANFFIRGLGNFGTGKRDPLIYIDGIESTTDDLARLNADNIENFSLLKDATATAMYGARGGNGVILITTKQGASGQTRFNFRVENRISGNTKLYKLADNITYMRLANEAATTRDPLAAAPYDPNKIDNTAAGRDPVLYPNNDWMKLLVKNYTNNLSANFDLSGGTEKARFFVSMTYDENNGLMREQDLNNFRSNIKLRSYSLMSNVNLKLTNTTDALISIKTRFDDYHGPIGGGAAVFTAASTSNPVAYPAIYPQRYLPYIQHPLFGNAFVPGTNNIALYLNPYAKAVSGYQQTNTAQLTPQITINQNLKDILPGLTASAMAYTTRQSYFDVSRQYSPFYYSASIINGTPVLSLLNDVRNSIQIGDVPTEYLSYSPGEKKVSTVLWGQAALNYAGRFAEKHSVGASIITYAQSSLSGNADNLQQSLPARNLSFSGRATYGYDERYLTEFSFGYNASERFDPKNRWGFFPSIGLGWVLTNETFFEPLTNVISNLKLRGTYGRSGNDAIGRPEDRFFYLSNVSLAGPMYYFGENFNYLRNTIRTSRYANPNITWETTNQINLGMDLSLFRKLNIIADVYKKQVKGILLARNATVPTSMGLQANVVANTGRTDVKGLEVAVDYTSQVGPDFTVISRGNFTYATTKVVQTEEPSYPAGLEYLKKAGNSSDQLYGLIAERLFTDDREVANSPQQSFGGLVMGGDIKYRDINGDGKITSLDYVPIGWPKVPEITYGFGGTVAYKGLIDVSFFFQGSARSSFLIDAGSALKGDGSGNVEGVSPFVVNPRTISGNNIIVAQSGLLDVIARDHWSEDNRNPYAFWPRLSDKVIPNNALASTWWLQNGDFLRLKQIDIGYNPDARMLKKYGLTFSRIYLSAQNLFTWSRFKLWDVEMAGNGLGYPLQRVFSLGVRLGF</sequence>
<dbReference type="SUPFAM" id="SSF49464">
    <property type="entry name" value="Carboxypeptidase regulatory domain-like"/>
    <property type="match status" value="1"/>
</dbReference>